<keyword evidence="2" id="KW-0812">Transmembrane</keyword>
<name>A0A3B5L632_9TELE</name>
<sequence length="167" mass="18455">IDQSASCRSASSALCLLCDFLISAGSIQVFGYEGGDVNVSCPYDRGFEGRQKYLCNNDCRYADVLITTSQGSSGKYSIHDDKTTRVFTVIISDLHLGDAGKYWCGVTIIGRDINTERNLIPRLWIPYPFVQNSCVGSAWQSFPFQTCFIIDCPVSSLSCAQFMNKPD</sequence>
<dbReference type="PANTHER" id="PTHR11860:SF118">
    <property type="entry name" value="CMRF35-LIKE MOLECULE 3-RELATED"/>
    <property type="match status" value="1"/>
</dbReference>
<dbReference type="PANTHER" id="PTHR11860">
    <property type="entry name" value="POLYMERIC-IMMUNOGLOBULIN RECEPTOR"/>
    <property type="match status" value="1"/>
</dbReference>
<keyword evidence="4" id="KW-0732">Signal</keyword>
<comment type="subcellular location">
    <subcellularLocation>
        <location evidence="1">Membrane</location>
    </subcellularLocation>
</comment>
<dbReference type="GeneTree" id="ENSGT01150000287011"/>
<dbReference type="Pfam" id="PF07686">
    <property type="entry name" value="V-set"/>
    <property type="match status" value="1"/>
</dbReference>
<dbReference type="STRING" id="32473.ENSXCOP00000003229"/>
<dbReference type="InterPro" id="IPR036179">
    <property type="entry name" value="Ig-like_dom_sf"/>
</dbReference>
<dbReference type="InterPro" id="IPR013106">
    <property type="entry name" value="Ig_V-set"/>
</dbReference>
<feature type="domain" description="Immunoglobulin V-set" evidence="5">
    <location>
        <begin position="29"/>
        <end position="114"/>
    </location>
</feature>
<evidence type="ECO:0000256" key="3">
    <source>
        <dbReference type="ARBA" id="ARBA00023136"/>
    </source>
</evidence>
<evidence type="ECO:0000256" key="1">
    <source>
        <dbReference type="ARBA" id="ARBA00004370"/>
    </source>
</evidence>
<dbReference type="Ensembl" id="ENSXCOT00000003266.1">
    <property type="protein sequence ID" value="ENSXCOP00000003229.1"/>
    <property type="gene ID" value="ENSXCOG00000002545.1"/>
</dbReference>
<reference evidence="6" key="2">
    <citation type="submission" date="2025-09" db="UniProtKB">
        <authorList>
            <consortium name="Ensembl"/>
        </authorList>
    </citation>
    <scope>IDENTIFICATION</scope>
</reference>
<dbReference type="GO" id="GO:0005886">
    <property type="term" value="C:plasma membrane"/>
    <property type="evidence" value="ECO:0007669"/>
    <property type="project" value="TreeGrafter"/>
</dbReference>
<dbReference type="AlphaFoldDB" id="A0A3B5L632"/>
<keyword evidence="3" id="KW-0472">Membrane</keyword>
<dbReference type="InterPro" id="IPR013783">
    <property type="entry name" value="Ig-like_fold"/>
</dbReference>
<reference evidence="6" key="1">
    <citation type="submission" date="2025-08" db="UniProtKB">
        <authorList>
            <consortium name="Ensembl"/>
        </authorList>
    </citation>
    <scope>IDENTIFICATION</scope>
</reference>
<dbReference type="GO" id="GO:0004888">
    <property type="term" value="F:transmembrane signaling receptor activity"/>
    <property type="evidence" value="ECO:0007669"/>
    <property type="project" value="TreeGrafter"/>
</dbReference>
<dbReference type="InterPro" id="IPR050671">
    <property type="entry name" value="CD300_family_receptors"/>
</dbReference>
<protein>
    <recommendedName>
        <fullName evidence="5">Immunoglobulin V-set domain-containing protein</fullName>
    </recommendedName>
</protein>
<organism evidence="6 7">
    <name type="scientific">Xiphophorus couchianus</name>
    <name type="common">Monterrey platyfish</name>
    <dbReference type="NCBI Taxonomy" id="32473"/>
    <lineage>
        <taxon>Eukaryota</taxon>
        <taxon>Metazoa</taxon>
        <taxon>Chordata</taxon>
        <taxon>Craniata</taxon>
        <taxon>Vertebrata</taxon>
        <taxon>Euteleostomi</taxon>
        <taxon>Actinopterygii</taxon>
        <taxon>Neopterygii</taxon>
        <taxon>Teleostei</taxon>
        <taxon>Neoteleostei</taxon>
        <taxon>Acanthomorphata</taxon>
        <taxon>Ovalentaria</taxon>
        <taxon>Atherinomorphae</taxon>
        <taxon>Cyprinodontiformes</taxon>
        <taxon>Poeciliidae</taxon>
        <taxon>Poeciliinae</taxon>
        <taxon>Xiphophorus</taxon>
    </lineage>
</organism>
<feature type="chain" id="PRO_5017376531" description="Immunoglobulin V-set domain-containing protein" evidence="4">
    <location>
        <begin position="27"/>
        <end position="167"/>
    </location>
</feature>
<keyword evidence="7" id="KW-1185">Reference proteome</keyword>
<dbReference type="Gene3D" id="2.60.40.10">
    <property type="entry name" value="Immunoglobulins"/>
    <property type="match status" value="1"/>
</dbReference>
<evidence type="ECO:0000313" key="7">
    <source>
        <dbReference type="Proteomes" id="UP000261380"/>
    </source>
</evidence>
<dbReference type="SUPFAM" id="SSF48726">
    <property type="entry name" value="Immunoglobulin"/>
    <property type="match status" value="1"/>
</dbReference>
<accession>A0A3B5L632</accession>
<evidence type="ECO:0000313" key="6">
    <source>
        <dbReference type="Ensembl" id="ENSXCOP00000003229.1"/>
    </source>
</evidence>
<proteinExistence type="predicted"/>
<evidence type="ECO:0000256" key="4">
    <source>
        <dbReference type="SAM" id="SignalP"/>
    </source>
</evidence>
<feature type="signal peptide" evidence="4">
    <location>
        <begin position="1"/>
        <end position="26"/>
    </location>
</feature>
<evidence type="ECO:0000259" key="5">
    <source>
        <dbReference type="Pfam" id="PF07686"/>
    </source>
</evidence>
<evidence type="ECO:0000256" key="2">
    <source>
        <dbReference type="ARBA" id="ARBA00022692"/>
    </source>
</evidence>
<dbReference type="Proteomes" id="UP000261380">
    <property type="component" value="Unplaced"/>
</dbReference>